<evidence type="ECO:0000313" key="1">
    <source>
        <dbReference type="EMBL" id="MEQ6355145.1"/>
    </source>
</evidence>
<proteinExistence type="predicted"/>
<dbReference type="Proteomes" id="UP001478862">
    <property type="component" value="Unassembled WGS sequence"/>
</dbReference>
<organism evidence="1 2">
    <name type="scientific">Lysinibacillus zambalensis</name>
    <dbReference type="NCBI Taxonomy" id="3160866"/>
    <lineage>
        <taxon>Bacteria</taxon>
        <taxon>Bacillati</taxon>
        <taxon>Bacillota</taxon>
        <taxon>Bacilli</taxon>
        <taxon>Bacillales</taxon>
        <taxon>Bacillaceae</taxon>
        <taxon>Lysinibacillus</taxon>
    </lineage>
</organism>
<keyword evidence="2" id="KW-1185">Reference proteome</keyword>
<evidence type="ECO:0008006" key="3">
    <source>
        <dbReference type="Google" id="ProtNLM"/>
    </source>
</evidence>
<gene>
    <name evidence="1" type="ORF">ABNX05_11000</name>
</gene>
<evidence type="ECO:0000313" key="2">
    <source>
        <dbReference type="Proteomes" id="UP001478862"/>
    </source>
</evidence>
<reference evidence="1 2" key="1">
    <citation type="submission" date="2024-06" db="EMBL/GenBank/DDBJ databases">
        <title>Lysinibacillus zambalefons sp. nov., a Novel Firmicute Isolated from the Poon Bato Zambales Hyperalkaline Spring.</title>
        <authorList>
            <person name="Aja J.A."/>
            <person name="Lazaro J.E.H."/>
            <person name="Llorin L.D."/>
            <person name="Lim K.R."/>
            <person name="Teodosio J."/>
            <person name="Dalisay D.S."/>
        </authorList>
    </citation>
    <scope>NUCLEOTIDE SEQUENCE [LARGE SCALE GENOMIC DNA]</scope>
    <source>
        <strain evidence="1 2">M3</strain>
    </source>
</reference>
<dbReference type="RefSeq" id="WP_349659775.1">
    <property type="nucleotide sequence ID" value="NZ_JBEGDG010000007.1"/>
</dbReference>
<name>A0ABV1MRK9_9BACI</name>
<accession>A0ABV1MRK9</accession>
<comment type="caution">
    <text evidence="1">The sequence shown here is derived from an EMBL/GenBank/DDBJ whole genome shotgun (WGS) entry which is preliminary data.</text>
</comment>
<sequence length="56" mass="6598">MKYYTCYETDKLQYAVGYDNEKIAQEYAEEAREEGYMNVKVLSEEELLAEGKFSNL</sequence>
<protein>
    <recommendedName>
        <fullName evidence="3">DUF3933 domain-containing protein</fullName>
    </recommendedName>
</protein>
<dbReference type="EMBL" id="JBEGDG010000007">
    <property type="protein sequence ID" value="MEQ6355145.1"/>
    <property type="molecule type" value="Genomic_DNA"/>
</dbReference>